<protein>
    <recommendedName>
        <fullName evidence="3">Alpha-L-rhamnosidase six-hairpin glycosidase domain-containing protein</fullName>
    </recommendedName>
</protein>
<evidence type="ECO:0000313" key="2">
    <source>
        <dbReference type="Proteomes" id="UP000035268"/>
    </source>
</evidence>
<reference evidence="2" key="1">
    <citation type="submission" date="2015-02" db="EMBL/GenBank/DDBJ databases">
        <title>Description and complete genome sequence of the first cultured representative of the subdivision 5 of the Verrucomicrobia phylum.</title>
        <authorList>
            <person name="Spring S."/>
            <person name="Bunk B."/>
            <person name="Sproer C."/>
            <person name="Klenk H.-P."/>
        </authorList>
    </citation>
    <scope>NUCLEOTIDE SEQUENCE [LARGE SCALE GENOMIC DNA]</scope>
    <source>
        <strain evidence="2">L21-Fru-AB</strain>
    </source>
</reference>
<dbReference type="Proteomes" id="UP000035268">
    <property type="component" value="Chromosome"/>
</dbReference>
<dbReference type="SUPFAM" id="SSF48208">
    <property type="entry name" value="Six-hairpin glycosidases"/>
    <property type="match status" value="1"/>
</dbReference>
<accession>A0A0G3ECG4</accession>
<dbReference type="EMBL" id="CP010904">
    <property type="protein sequence ID" value="AKJ64201.1"/>
    <property type="molecule type" value="Genomic_DNA"/>
</dbReference>
<dbReference type="RefSeq" id="WP_052881555.1">
    <property type="nucleotide sequence ID" value="NZ_CP010904.1"/>
</dbReference>
<dbReference type="AlphaFoldDB" id="A0A0G3ECG4"/>
<keyword evidence="2" id="KW-1185">Reference proteome</keyword>
<organism evidence="1 2">
    <name type="scientific">Kiritimatiella glycovorans</name>
    <dbReference type="NCBI Taxonomy" id="1307763"/>
    <lineage>
        <taxon>Bacteria</taxon>
        <taxon>Pseudomonadati</taxon>
        <taxon>Kiritimatiellota</taxon>
        <taxon>Kiritimatiellia</taxon>
        <taxon>Kiritimatiellales</taxon>
        <taxon>Kiritimatiellaceae</taxon>
        <taxon>Kiritimatiella</taxon>
    </lineage>
</organism>
<dbReference type="GO" id="GO:0005975">
    <property type="term" value="P:carbohydrate metabolic process"/>
    <property type="evidence" value="ECO:0007669"/>
    <property type="project" value="InterPro"/>
</dbReference>
<sequence>MLRNIRVLALFMGVGVLAGLGRAEDETFFHMQWVHPDNEMAYYIVDDGEGRWLPSAQGVSMFALGFEHGYTTPGEKARRYRTLSLSGHDSGWIEAPVTVTGTVTRAGNPLKADYRLSPDGTPAGSGEDFYLPLRDAYDKAWIEAGLDRHYALDRVELTADAEGRFPRDFDLEITVDGGEHWNVVPKARFLHFPNPGDATVVVRLNGVVADGVRLVTFHRDPEADGSYALALGAMRVIGDREFRFAADGLTEREQACWNNLWLIFGEAANEIHDYHNPVWPTDRPYSGGMLAIFSSEWALWNAMKMAWIDSKWMPDWIDTIRRYPITDRGYIYLTPTEDRHLGHSRHYAGTAIYVSAVSHYYLMTRDRASLEEKSGVDGLSILEKADRGMGLFLDELGGRSGLVTIDDPELQGLPESRSANYWDGWPFGYQSAYLNAHVYDALIRYADLLEALGGEGRRAKMMRTAAARMKRRFNQTFWNEAKGRYIGWIDARGERIDYGFTFLNLKAVDFGLAPPERAGRIMAWINGDREIADDTSIGRDIYHWNIAPRSTTLSAESTGDKRFKLFHGQAVELGDFNHASWEINAQNGGMILFTSYYDLHARLRVLGFDNAMERMRAILNEAARTELRWMPITPFGVGTPVGAVREFPESGLVPFFFIDGVMGIRPIPEGLSIHPRFPESWGEVTVRDFHFAGRTFDITASHKIAERTIEPCGGQGLCVRVPAGVESRLSNPASRP</sequence>
<dbReference type="OrthoDB" id="1089593at2"/>
<dbReference type="Gene3D" id="1.50.10.10">
    <property type="match status" value="1"/>
</dbReference>
<dbReference type="InterPro" id="IPR008928">
    <property type="entry name" value="6-hairpin_glycosidase_sf"/>
</dbReference>
<evidence type="ECO:0008006" key="3">
    <source>
        <dbReference type="Google" id="ProtNLM"/>
    </source>
</evidence>
<reference evidence="1 2" key="2">
    <citation type="journal article" date="2016" name="ISME J.">
        <title>Characterization of the first cultured representative of Verrucomicrobia subdivision 5 indicates the proposal of a novel phylum.</title>
        <authorList>
            <person name="Spring S."/>
            <person name="Bunk B."/>
            <person name="Sproer C."/>
            <person name="Schumann P."/>
            <person name="Rohde M."/>
            <person name="Tindall B.J."/>
            <person name="Klenk H.P."/>
        </authorList>
    </citation>
    <scope>NUCLEOTIDE SEQUENCE [LARGE SCALE GENOMIC DNA]</scope>
    <source>
        <strain evidence="1 2">L21-Fru-AB</strain>
    </source>
</reference>
<name>A0A0G3ECG4_9BACT</name>
<proteinExistence type="predicted"/>
<dbReference type="KEGG" id="vbl:L21SP4_00939"/>
<dbReference type="InterPro" id="IPR012341">
    <property type="entry name" value="6hp_glycosidase-like_sf"/>
</dbReference>
<dbReference type="STRING" id="1307763.L21SP4_00939"/>
<evidence type="ECO:0000313" key="1">
    <source>
        <dbReference type="EMBL" id="AKJ64201.1"/>
    </source>
</evidence>
<gene>
    <name evidence="1" type="ORF">L21SP4_00939</name>
</gene>